<evidence type="ECO:0000313" key="1">
    <source>
        <dbReference type="EMBL" id="KAF2297624.1"/>
    </source>
</evidence>
<accession>A0A6A6L9H2</accession>
<dbReference type="EMBL" id="JAAGAX010000011">
    <property type="protein sequence ID" value="KAF2297624.1"/>
    <property type="molecule type" value="Genomic_DNA"/>
</dbReference>
<dbReference type="Proteomes" id="UP000467840">
    <property type="component" value="Chromosome 1"/>
</dbReference>
<name>A0A6A6L9H2_HEVBR</name>
<dbReference type="AlphaFoldDB" id="A0A6A6L9H2"/>
<organism evidence="1 2">
    <name type="scientific">Hevea brasiliensis</name>
    <name type="common">Para rubber tree</name>
    <name type="synonym">Siphonia brasiliensis</name>
    <dbReference type="NCBI Taxonomy" id="3981"/>
    <lineage>
        <taxon>Eukaryota</taxon>
        <taxon>Viridiplantae</taxon>
        <taxon>Streptophyta</taxon>
        <taxon>Embryophyta</taxon>
        <taxon>Tracheophyta</taxon>
        <taxon>Spermatophyta</taxon>
        <taxon>Magnoliopsida</taxon>
        <taxon>eudicotyledons</taxon>
        <taxon>Gunneridae</taxon>
        <taxon>Pentapetalae</taxon>
        <taxon>rosids</taxon>
        <taxon>fabids</taxon>
        <taxon>Malpighiales</taxon>
        <taxon>Euphorbiaceae</taxon>
        <taxon>Crotonoideae</taxon>
        <taxon>Micrandreae</taxon>
        <taxon>Hevea</taxon>
    </lineage>
</organism>
<reference evidence="1 2" key="1">
    <citation type="journal article" date="2020" name="Mol. Plant">
        <title>The Chromosome-Based Rubber Tree Genome Provides New Insights into Spurge Genome Evolution and Rubber Biosynthesis.</title>
        <authorList>
            <person name="Liu J."/>
            <person name="Shi C."/>
            <person name="Shi C.C."/>
            <person name="Li W."/>
            <person name="Zhang Q.J."/>
            <person name="Zhang Y."/>
            <person name="Li K."/>
            <person name="Lu H.F."/>
            <person name="Shi C."/>
            <person name="Zhu S.T."/>
            <person name="Xiao Z.Y."/>
            <person name="Nan H."/>
            <person name="Yue Y."/>
            <person name="Zhu X.G."/>
            <person name="Wu Y."/>
            <person name="Hong X.N."/>
            <person name="Fan G.Y."/>
            <person name="Tong Y."/>
            <person name="Zhang D."/>
            <person name="Mao C.L."/>
            <person name="Liu Y.L."/>
            <person name="Hao S.J."/>
            <person name="Liu W.Q."/>
            <person name="Lv M.Q."/>
            <person name="Zhang H.B."/>
            <person name="Liu Y."/>
            <person name="Hu-Tang G.R."/>
            <person name="Wang J.P."/>
            <person name="Wang J.H."/>
            <person name="Sun Y.H."/>
            <person name="Ni S.B."/>
            <person name="Chen W.B."/>
            <person name="Zhang X.C."/>
            <person name="Jiao Y.N."/>
            <person name="Eichler E.E."/>
            <person name="Li G.H."/>
            <person name="Liu X."/>
            <person name="Gao L.Z."/>
        </authorList>
    </citation>
    <scope>NUCLEOTIDE SEQUENCE [LARGE SCALE GENOMIC DNA]</scope>
    <source>
        <strain evidence="2">cv. GT1</strain>
        <tissue evidence="1">Leaf</tissue>
    </source>
</reference>
<protein>
    <submittedName>
        <fullName evidence="1">Uncharacterized protein</fullName>
    </submittedName>
</protein>
<keyword evidence="2" id="KW-1185">Reference proteome</keyword>
<sequence>MVPIFDEEEKMTISDASLVYIAQCLSTMQLTLQGGVYVRKHVRAPPPPTGNPKGANADHVASANIGAIDATPIGHGIDDAYNAFEHLWVHVDNTLTSYNTMLIQDLTN</sequence>
<evidence type="ECO:0000313" key="2">
    <source>
        <dbReference type="Proteomes" id="UP000467840"/>
    </source>
</evidence>
<gene>
    <name evidence="1" type="ORF">GH714_000388</name>
</gene>
<proteinExistence type="predicted"/>
<comment type="caution">
    <text evidence="1">The sequence shown here is derived from an EMBL/GenBank/DDBJ whole genome shotgun (WGS) entry which is preliminary data.</text>
</comment>